<dbReference type="EMBL" id="CP003588">
    <property type="protein sequence ID" value="AFK71985.1"/>
    <property type="molecule type" value="Genomic_DNA"/>
</dbReference>
<organism evidence="1 2">
    <name type="scientific">Pseudomonas putida ND6</name>
    <dbReference type="NCBI Taxonomy" id="231023"/>
    <lineage>
        <taxon>Bacteria</taxon>
        <taxon>Pseudomonadati</taxon>
        <taxon>Pseudomonadota</taxon>
        <taxon>Gammaproteobacteria</taxon>
        <taxon>Pseudomonadales</taxon>
        <taxon>Pseudomonadaceae</taxon>
        <taxon>Pseudomonas</taxon>
    </lineage>
</organism>
<dbReference type="KEGG" id="ppi:YSA_09620"/>
<proteinExistence type="predicted"/>
<gene>
    <name evidence="1" type="ORF">YSA_09620</name>
</gene>
<protein>
    <submittedName>
        <fullName evidence="1">Uncharacterized protein</fullName>
    </submittedName>
</protein>
<name>I3V2L4_PSEPU</name>
<reference evidence="1 2" key="1">
    <citation type="journal article" date="2012" name="J. Bacteriol.">
        <title>Complete Genome Sequence of the Naphthalene-Degrading Pseudomonas putida Strain ND6.</title>
        <authorList>
            <person name="Li S."/>
            <person name="Zhao H."/>
            <person name="Li Y."/>
            <person name="Niu S."/>
            <person name="Cai B."/>
        </authorList>
    </citation>
    <scope>NUCLEOTIDE SEQUENCE [LARGE SCALE GENOMIC DNA]</scope>
    <source>
        <strain evidence="1 2">ND6</strain>
    </source>
</reference>
<evidence type="ECO:0000313" key="1">
    <source>
        <dbReference type="EMBL" id="AFK71985.1"/>
    </source>
</evidence>
<evidence type="ECO:0000313" key="2">
    <source>
        <dbReference type="Proteomes" id="UP000005268"/>
    </source>
</evidence>
<dbReference type="AlphaFoldDB" id="I3V2L4"/>
<dbReference type="HOGENOM" id="CLU_3065241_0_0_6"/>
<dbReference type="Proteomes" id="UP000005268">
    <property type="component" value="Chromosome"/>
</dbReference>
<accession>I3V2L4</accession>
<sequence>MSNIWGAAHIPVGAGLPANTGEARAIHHGVGFATQGRTWSEVTSSDLFIAPLQ</sequence>